<dbReference type="Pfam" id="PF01641">
    <property type="entry name" value="SelR"/>
    <property type="match status" value="1"/>
</dbReference>
<comment type="catalytic activity">
    <reaction evidence="2 3">
        <text>L-methionyl-[protein] + [thioredoxin]-disulfide + H2O = L-methionyl-(R)-S-oxide-[protein] + [thioredoxin]-dithiol</text>
        <dbReference type="Rhea" id="RHEA:24164"/>
        <dbReference type="Rhea" id="RHEA-COMP:10698"/>
        <dbReference type="Rhea" id="RHEA-COMP:10700"/>
        <dbReference type="Rhea" id="RHEA-COMP:12313"/>
        <dbReference type="Rhea" id="RHEA-COMP:12314"/>
        <dbReference type="ChEBI" id="CHEBI:15377"/>
        <dbReference type="ChEBI" id="CHEBI:16044"/>
        <dbReference type="ChEBI" id="CHEBI:29950"/>
        <dbReference type="ChEBI" id="CHEBI:45764"/>
        <dbReference type="ChEBI" id="CHEBI:50058"/>
        <dbReference type="EC" id="1.8.4.12"/>
    </reaction>
</comment>
<comment type="similarity">
    <text evidence="3">Belongs to the MsrB Met sulfoxide reductase family.</text>
</comment>
<dbReference type="PROSITE" id="PS51790">
    <property type="entry name" value="MSRB"/>
    <property type="match status" value="1"/>
</dbReference>
<dbReference type="InterPro" id="IPR011057">
    <property type="entry name" value="Mss4-like_sf"/>
</dbReference>
<dbReference type="PANTHER" id="PTHR10173">
    <property type="entry name" value="METHIONINE SULFOXIDE REDUCTASE"/>
    <property type="match status" value="1"/>
</dbReference>
<dbReference type="InterPro" id="IPR028427">
    <property type="entry name" value="Met_Sox_Rdtase_MsrB"/>
</dbReference>
<evidence type="ECO:0000313" key="5">
    <source>
        <dbReference type="EMBL" id="RAO04378.1"/>
    </source>
</evidence>
<dbReference type="SUPFAM" id="SSF51316">
    <property type="entry name" value="Mss4-like"/>
    <property type="match status" value="1"/>
</dbReference>
<dbReference type="Gene3D" id="2.170.150.20">
    <property type="entry name" value="Peptide methionine sulfoxide reductase"/>
    <property type="match status" value="1"/>
</dbReference>
<dbReference type="HAMAP" id="MF_01400">
    <property type="entry name" value="MsrB"/>
    <property type="match status" value="1"/>
</dbReference>
<proteinExistence type="inferred from homology"/>
<feature type="domain" description="MsrB" evidence="4">
    <location>
        <begin position="47"/>
        <end position="170"/>
    </location>
</feature>
<dbReference type="GO" id="GO:0006979">
    <property type="term" value="P:response to oxidative stress"/>
    <property type="evidence" value="ECO:0007669"/>
    <property type="project" value="InterPro"/>
</dbReference>
<dbReference type="GO" id="GO:0005737">
    <property type="term" value="C:cytoplasm"/>
    <property type="evidence" value="ECO:0007669"/>
    <property type="project" value="TreeGrafter"/>
</dbReference>
<gene>
    <name evidence="3" type="primary">msrB</name>
    <name evidence="5" type="ORF">LAH08_01731</name>
</gene>
<dbReference type="NCBIfam" id="TIGR00357">
    <property type="entry name" value="peptide-methionine (R)-S-oxide reductase MsrB"/>
    <property type="match status" value="1"/>
</dbReference>
<name>A0A328NCA6_9ACTN</name>
<dbReference type="EMBL" id="PYAA01000008">
    <property type="protein sequence ID" value="RAO04378.1"/>
    <property type="molecule type" value="Genomic_DNA"/>
</dbReference>
<protein>
    <recommendedName>
        <fullName evidence="3">Peptide methionine sulfoxide reductase MsrB</fullName>
        <ecNumber evidence="3">1.8.4.12</ecNumber>
    </recommendedName>
    <alternativeName>
        <fullName evidence="3">Peptide-methionine (R)-S-oxide reductase</fullName>
    </alternativeName>
</protein>
<evidence type="ECO:0000256" key="3">
    <source>
        <dbReference type="HAMAP-Rule" id="MF_01400"/>
    </source>
</evidence>
<dbReference type="PANTHER" id="PTHR10173:SF59">
    <property type="entry name" value="PEPTIDE METHIONINE SULFOXIDE REDUCTASE MSRA_MSRB"/>
    <property type="match status" value="1"/>
</dbReference>
<evidence type="ECO:0000313" key="6">
    <source>
        <dbReference type="Proteomes" id="UP000248966"/>
    </source>
</evidence>
<sequence length="200" mass="22914">MWRLREYHRPGERLYLRVQVHSTWLRSRAWQGREGRAVAQQTQYRKNPETVSGLNPEQYRVTQQDGTERPFTNAYWDNHEPGIYVDVVSGEPLFASVDKYDSNSGWPSFTKPIAKTNVVERKDSSHGMIRTEARSLHGDSHLGHVFNDGPPEKGGLRYCINSASLRFIHLDDLQDAGYGEYRILFTSATDTGTTTHKETT</sequence>
<dbReference type="EC" id="1.8.4.12" evidence="3"/>
<keyword evidence="1 3" id="KW-0560">Oxidoreductase</keyword>
<feature type="active site" description="Nucleophile" evidence="3">
    <location>
        <position position="159"/>
    </location>
</feature>
<evidence type="ECO:0000259" key="4">
    <source>
        <dbReference type="PROSITE" id="PS51790"/>
    </source>
</evidence>
<reference evidence="5 6" key="1">
    <citation type="submission" date="2018-03" db="EMBL/GenBank/DDBJ databases">
        <title>Defining the species Micromonospora saelicesensis and Micromonospora noduli under the framework of genomics.</title>
        <authorList>
            <person name="Riesco R."/>
            <person name="Trujillo M.E."/>
        </authorList>
    </citation>
    <scope>NUCLEOTIDE SEQUENCE [LARGE SCALE GENOMIC DNA]</scope>
    <source>
        <strain evidence="5 6">LAH08</strain>
    </source>
</reference>
<dbReference type="GO" id="GO:0033743">
    <property type="term" value="F:peptide-methionine (R)-S-oxide reductase activity"/>
    <property type="evidence" value="ECO:0007669"/>
    <property type="project" value="UniProtKB-UniRule"/>
</dbReference>
<dbReference type="FunFam" id="2.170.150.20:FF:000003">
    <property type="entry name" value="Peptide methionine sulfoxide reductase MsrB"/>
    <property type="match status" value="1"/>
</dbReference>
<comment type="caution">
    <text evidence="3">Lacks conserved residue(s) required for the propagation of feature annotation.</text>
</comment>
<comment type="caution">
    <text evidence="5">The sequence shown here is derived from an EMBL/GenBank/DDBJ whole genome shotgun (WGS) entry which is preliminary data.</text>
</comment>
<accession>A0A328NCA6</accession>
<organism evidence="5 6">
    <name type="scientific">Micromonospora noduli</name>
    <dbReference type="NCBI Taxonomy" id="709876"/>
    <lineage>
        <taxon>Bacteria</taxon>
        <taxon>Bacillati</taxon>
        <taxon>Actinomycetota</taxon>
        <taxon>Actinomycetes</taxon>
        <taxon>Micromonosporales</taxon>
        <taxon>Micromonosporaceae</taxon>
        <taxon>Micromonospora</taxon>
    </lineage>
</organism>
<evidence type="ECO:0000256" key="2">
    <source>
        <dbReference type="ARBA" id="ARBA00048488"/>
    </source>
</evidence>
<dbReference type="GO" id="GO:0030091">
    <property type="term" value="P:protein repair"/>
    <property type="evidence" value="ECO:0007669"/>
    <property type="project" value="InterPro"/>
</dbReference>
<dbReference type="AlphaFoldDB" id="A0A328NCA6"/>
<evidence type="ECO:0000256" key="1">
    <source>
        <dbReference type="ARBA" id="ARBA00023002"/>
    </source>
</evidence>
<dbReference type="InterPro" id="IPR002579">
    <property type="entry name" value="Met_Sox_Rdtase_MsrB_dom"/>
</dbReference>
<dbReference type="Proteomes" id="UP000248966">
    <property type="component" value="Unassembled WGS sequence"/>
</dbReference>